<keyword evidence="4" id="KW-1003">Cell membrane</keyword>
<dbReference type="EMBL" id="JAKNID010000003">
    <property type="protein sequence ID" value="MCG4564074.1"/>
    <property type="molecule type" value="Genomic_DNA"/>
</dbReference>
<evidence type="ECO:0000313" key="10">
    <source>
        <dbReference type="EMBL" id="MSS42524.1"/>
    </source>
</evidence>
<protein>
    <submittedName>
        <fullName evidence="10">AI-2E family transporter</fullName>
    </submittedName>
</protein>
<dbReference type="GO" id="GO:0005886">
    <property type="term" value="C:plasma membrane"/>
    <property type="evidence" value="ECO:0007669"/>
    <property type="project" value="UniProtKB-SubCell"/>
</dbReference>
<feature type="transmembrane region" description="Helical" evidence="8">
    <location>
        <begin position="287"/>
        <end position="306"/>
    </location>
</feature>
<proteinExistence type="inferred from homology"/>
<reference evidence="10 11" key="1">
    <citation type="submission" date="2019-08" db="EMBL/GenBank/DDBJ databases">
        <title>In-depth cultivation of the pig gut microbiome towards novel bacterial diversity and tailored functional studies.</title>
        <authorList>
            <person name="Wylensek D."/>
            <person name="Hitch T.C.A."/>
            <person name="Clavel T."/>
        </authorList>
    </citation>
    <scope>NUCLEOTIDE SEQUENCE [LARGE SCALE GENOMIC DNA]</scope>
    <source>
        <strain evidence="10 11">Med78-601-WT-4W-RMD-3</strain>
    </source>
</reference>
<evidence type="ECO:0000313" key="11">
    <source>
        <dbReference type="Proteomes" id="UP000462760"/>
    </source>
</evidence>
<dbReference type="EMBL" id="VULR01000002">
    <property type="protein sequence ID" value="MSS42524.1"/>
    <property type="molecule type" value="Genomic_DNA"/>
</dbReference>
<evidence type="ECO:0000256" key="7">
    <source>
        <dbReference type="ARBA" id="ARBA00023136"/>
    </source>
</evidence>
<feature type="transmembrane region" description="Helical" evidence="8">
    <location>
        <begin position="318"/>
        <end position="346"/>
    </location>
</feature>
<keyword evidence="3" id="KW-0813">Transport</keyword>
<evidence type="ECO:0000256" key="8">
    <source>
        <dbReference type="SAM" id="Phobius"/>
    </source>
</evidence>
<dbReference type="AlphaFoldDB" id="A0A844FEV0"/>
<dbReference type="Proteomes" id="UP001108123">
    <property type="component" value="Unassembled WGS sequence"/>
</dbReference>
<feature type="transmembrane region" description="Helical" evidence="8">
    <location>
        <begin position="39"/>
        <end position="60"/>
    </location>
</feature>
<keyword evidence="7 8" id="KW-0472">Membrane</keyword>
<organism evidence="10 11">
    <name type="scientific">Anaerosalibacter bizertensis</name>
    <dbReference type="NCBI Taxonomy" id="932217"/>
    <lineage>
        <taxon>Bacteria</taxon>
        <taxon>Bacillati</taxon>
        <taxon>Bacillota</taxon>
        <taxon>Tissierellia</taxon>
        <taxon>Tissierellales</taxon>
        <taxon>Sporanaerobacteraceae</taxon>
        <taxon>Anaerosalibacter</taxon>
    </lineage>
</organism>
<dbReference type="OrthoDB" id="9793390at2"/>
<sequence>MIEIEKRTNYLKMFFLLIIAFILFRLVSSQEFAITLEKVVRPFIWAIFISFFLNSLLVYLEKRYTLKRWLNILIVYIIFFGIIVLLFVFITPKVIESVKTLIRQLPGYINATQEWFESMPSKLTIIDKYGVVDEIRESLSEALNKATRSMTPLLNKTVTQVINFTSSFLNFILGSIISIYILKDKEELTEGFRKLTYAVFSKQRAEALINVQQEIKQAFSKFFVGKIIDSFIIGLLCFIGCLIMKVPYALLISLIVGVTNMIPYFGPFIGMIPAAVITLFESPIKALWVIIFIFALQQFDGLYLGPKILGIQVGMKPLWIITAILIGGGFFGVWGMLFAVPIAAVIRSLLRKYIKRQYEIKGLNE</sequence>
<comment type="caution">
    <text evidence="10">The sequence shown here is derived from an EMBL/GenBank/DDBJ whole genome shotgun (WGS) entry which is preliminary data.</text>
</comment>
<evidence type="ECO:0000256" key="3">
    <source>
        <dbReference type="ARBA" id="ARBA00022448"/>
    </source>
</evidence>
<comment type="subcellular location">
    <subcellularLocation>
        <location evidence="1">Cell membrane</location>
        <topology evidence="1">Multi-pass membrane protein</topology>
    </subcellularLocation>
</comment>
<gene>
    <name evidence="10" type="ORF">FYJ27_02065</name>
    <name evidence="9" type="ORF">L0P62_01290</name>
</gene>
<dbReference type="Proteomes" id="UP000462760">
    <property type="component" value="Unassembled WGS sequence"/>
</dbReference>
<keyword evidence="12" id="KW-1185">Reference proteome</keyword>
<evidence type="ECO:0000313" key="9">
    <source>
        <dbReference type="EMBL" id="MCG4564074.1"/>
    </source>
</evidence>
<evidence type="ECO:0000256" key="5">
    <source>
        <dbReference type="ARBA" id="ARBA00022692"/>
    </source>
</evidence>
<dbReference type="PANTHER" id="PTHR21716:SF53">
    <property type="entry name" value="PERMEASE PERM-RELATED"/>
    <property type="match status" value="1"/>
</dbReference>
<comment type="similarity">
    <text evidence="2">Belongs to the autoinducer-2 exporter (AI-2E) (TC 2.A.86) family.</text>
</comment>
<evidence type="ECO:0000256" key="6">
    <source>
        <dbReference type="ARBA" id="ARBA00022989"/>
    </source>
</evidence>
<feature type="transmembrane region" description="Helical" evidence="8">
    <location>
        <begin position="72"/>
        <end position="90"/>
    </location>
</feature>
<feature type="transmembrane region" description="Helical" evidence="8">
    <location>
        <begin position="161"/>
        <end position="182"/>
    </location>
</feature>
<dbReference type="GO" id="GO:0055085">
    <property type="term" value="P:transmembrane transport"/>
    <property type="evidence" value="ECO:0007669"/>
    <property type="project" value="TreeGrafter"/>
</dbReference>
<evidence type="ECO:0000256" key="2">
    <source>
        <dbReference type="ARBA" id="ARBA00009773"/>
    </source>
</evidence>
<dbReference type="Pfam" id="PF01594">
    <property type="entry name" value="AI-2E_transport"/>
    <property type="match status" value="1"/>
</dbReference>
<dbReference type="RefSeq" id="WP_154482416.1">
    <property type="nucleotide sequence ID" value="NZ_JAJBNW010000058.1"/>
</dbReference>
<evidence type="ECO:0000313" key="12">
    <source>
        <dbReference type="Proteomes" id="UP001108123"/>
    </source>
</evidence>
<reference evidence="9" key="2">
    <citation type="submission" date="2022-01" db="EMBL/GenBank/DDBJ databases">
        <title>Collection of gut derived symbiotic bacterial strains cultured from healthy donors.</title>
        <authorList>
            <person name="Lin H."/>
            <person name="Kohout C."/>
            <person name="Waligurski E."/>
            <person name="Pamer E.G."/>
        </authorList>
    </citation>
    <scope>NUCLEOTIDE SEQUENCE</scope>
    <source>
        <strain evidence="9">MSK.14.39</strain>
    </source>
</reference>
<evidence type="ECO:0000256" key="1">
    <source>
        <dbReference type="ARBA" id="ARBA00004651"/>
    </source>
</evidence>
<name>A0A844FEV0_9FIRM</name>
<keyword evidence="6 8" id="KW-1133">Transmembrane helix</keyword>
<keyword evidence="5 8" id="KW-0812">Transmembrane</keyword>
<evidence type="ECO:0000256" key="4">
    <source>
        <dbReference type="ARBA" id="ARBA00022475"/>
    </source>
</evidence>
<dbReference type="InterPro" id="IPR002549">
    <property type="entry name" value="AI-2E-like"/>
</dbReference>
<feature type="transmembrane region" description="Helical" evidence="8">
    <location>
        <begin position="231"/>
        <end position="256"/>
    </location>
</feature>
<accession>A0A844FEV0</accession>
<dbReference type="PANTHER" id="PTHR21716">
    <property type="entry name" value="TRANSMEMBRANE PROTEIN"/>
    <property type="match status" value="1"/>
</dbReference>